<name>A0A554JBL8_9BACT</name>
<feature type="non-terminal residue" evidence="2">
    <location>
        <position position="270"/>
    </location>
</feature>
<dbReference type="Proteomes" id="UP000319613">
    <property type="component" value="Unassembled WGS sequence"/>
</dbReference>
<evidence type="ECO:0000313" key="2">
    <source>
        <dbReference type="EMBL" id="TSC65783.1"/>
    </source>
</evidence>
<proteinExistence type="predicted"/>
<accession>A0A554JBL8</accession>
<dbReference type="AlphaFoldDB" id="A0A554JBL8"/>
<reference evidence="2 3" key="1">
    <citation type="submission" date="2017-07" db="EMBL/GenBank/DDBJ databases">
        <title>Mechanisms for carbon and nitrogen cycling indicate functional differentiation within the Candidate Phyla Radiation.</title>
        <authorList>
            <person name="Danczak R.E."/>
            <person name="Johnston M.D."/>
            <person name="Kenah C."/>
            <person name="Slattery M."/>
            <person name="Wrighton K.C."/>
            <person name="Wilkins M.J."/>
        </authorList>
    </citation>
    <scope>NUCLEOTIDE SEQUENCE [LARGE SCALE GENOMIC DNA]</scope>
    <source>
        <strain evidence="2">Gr01-1014_77</strain>
    </source>
</reference>
<organism evidence="2 3">
    <name type="scientific">Candidatus Doudnabacteria bacterium Gr01-1014_77</name>
    <dbReference type="NCBI Taxonomy" id="2017133"/>
    <lineage>
        <taxon>Bacteria</taxon>
        <taxon>Candidatus Doudnaibacteriota</taxon>
    </lineage>
</organism>
<gene>
    <name evidence="2" type="ORF">G01um101477_334</name>
</gene>
<evidence type="ECO:0000313" key="3">
    <source>
        <dbReference type="Proteomes" id="UP000319613"/>
    </source>
</evidence>
<evidence type="ECO:0008006" key="4">
    <source>
        <dbReference type="Google" id="ProtNLM"/>
    </source>
</evidence>
<keyword evidence="1" id="KW-0175">Coiled coil</keyword>
<comment type="caution">
    <text evidence="2">The sequence shown here is derived from an EMBL/GenBank/DDBJ whole genome shotgun (WGS) entry which is preliminary data.</text>
</comment>
<sequence>MSLIVPPTRQELDAKKQALQQKIEEKETNKQILAVEKEYREGLTSLKDIIAPAALTFQNSYFELNGKFGRSFFVLTYPRFLSTDWLSQVINMDTAMDMSMFIYPIDSGEILKKLRSKVGQIGSQMSINQEKGNVRDPVLETAYKDVEFLRDQLQQGTEKFFKFALYFTIYADDLKELDQYSSIFESTMAAKLIITKRSVLQTKAGLNSTLPLFADEIDVNTNMNTSPLSTTFPFVSADLSNNEGILYGINRHNNSLIIFDRFKMENANTL</sequence>
<feature type="coiled-coil region" evidence="1">
    <location>
        <begin position="9"/>
        <end position="36"/>
    </location>
</feature>
<protein>
    <recommendedName>
        <fullName evidence="4">Type IV secretory pathway VirB4 components-like protein</fullName>
    </recommendedName>
</protein>
<dbReference type="EMBL" id="VMFF01000028">
    <property type="protein sequence ID" value="TSC65783.1"/>
    <property type="molecule type" value="Genomic_DNA"/>
</dbReference>
<evidence type="ECO:0000256" key="1">
    <source>
        <dbReference type="SAM" id="Coils"/>
    </source>
</evidence>